<evidence type="ECO:0000256" key="1">
    <source>
        <dbReference type="SAM" id="Coils"/>
    </source>
</evidence>
<feature type="compositionally biased region" description="Basic and acidic residues" evidence="2">
    <location>
        <begin position="9"/>
        <end position="22"/>
    </location>
</feature>
<dbReference type="AlphaFoldDB" id="A0A9P0D6I4"/>
<reference evidence="3" key="1">
    <citation type="submission" date="2022-01" db="EMBL/GenBank/DDBJ databases">
        <authorList>
            <person name="King R."/>
        </authorList>
    </citation>
    <scope>NUCLEOTIDE SEQUENCE</scope>
</reference>
<dbReference type="PANTHER" id="PTHR13886">
    <property type="entry name" value="JNK/SAPK-ASSOCIATED PROTEIN"/>
    <property type="match status" value="1"/>
</dbReference>
<name>A0A9P0D6I4_9CUCU</name>
<keyword evidence="4" id="KW-1185">Reference proteome</keyword>
<gene>
    <name evidence="3" type="ORF">PSYICH_LOCUS11517</name>
</gene>
<dbReference type="InterPro" id="IPR039911">
    <property type="entry name" value="JIP3/JIP4"/>
</dbReference>
<organism evidence="3 4">
    <name type="scientific">Psylliodes chrysocephalus</name>
    <dbReference type="NCBI Taxonomy" id="3402493"/>
    <lineage>
        <taxon>Eukaryota</taxon>
        <taxon>Metazoa</taxon>
        <taxon>Ecdysozoa</taxon>
        <taxon>Arthropoda</taxon>
        <taxon>Hexapoda</taxon>
        <taxon>Insecta</taxon>
        <taxon>Pterygota</taxon>
        <taxon>Neoptera</taxon>
        <taxon>Endopterygota</taxon>
        <taxon>Coleoptera</taxon>
        <taxon>Polyphaga</taxon>
        <taxon>Cucujiformia</taxon>
        <taxon>Chrysomeloidea</taxon>
        <taxon>Chrysomelidae</taxon>
        <taxon>Galerucinae</taxon>
        <taxon>Alticini</taxon>
        <taxon>Psylliodes</taxon>
    </lineage>
</organism>
<dbReference type="GO" id="GO:0005737">
    <property type="term" value="C:cytoplasm"/>
    <property type="evidence" value="ECO:0007669"/>
    <property type="project" value="TreeGrafter"/>
</dbReference>
<sequence>MPSKICKINPKDQKSLTKREPSENVLPKHPKTMHTKMADNILTLKNQNVLTPQLNNIDDLIQKVQSTPILITLYLEFKKIVSNYDDEVRKKLTPLMVNVLECINTAYQVNKDYNFKFQLLEADNKQIEEEYIKIKRLKNITEQKFSSYKEVSEKERKDLACRLEGFQNKARLFELRHTNIMEYARLIEEQERQIRREYDQIQIKYANLFRAYVIHTEKIQLPELLDKDFKLIKEVFARKADGLPIPMPIGDVGERQDLINREKDYGDLWFSLEDKSTIITKESPSFLISKLKKHIADLQNELRICKRANKNDKVEAEDVRPILKSKRVYTKADMAKHFLIKNRFYIGLQEPLQWSQILNPSQWIVNNFAYHILVLPEKLWQQ</sequence>
<feature type="coiled-coil region" evidence="1">
    <location>
        <begin position="110"/>
        <end position="204"/>
    </location>
</feature>
<evidence type="ECO:0000256" key="2">
    <source>
        <dbReference type="SAM" id="MobiDB-lite"/>
    </source>
</evidence>
<dbReference type="PANTHER" id="PTHR13886:SF4">
    <property type="entry name" value="JNK-INTERACTING PROTEIN 3"/>
    <property type="match status" value="1"/>
</dbReference>
<proteinExistence type="predicted"/>
<feature type="region of interest" description="Disordered" evidence="2">
    <location>
        <begin position="9"/>
        <end position="31"/>
    </location>
</feature>
<protein>
    <submittedName>
        <fullName evidence="3">Uncharacterized protein</fullName>
    </submittedName>
</protein>
<dbReference type="GO" id="GO:0005078">
    <property type="term" value="F:MAP-kinase scaffold activity"/>
    <property type="evidence" value="ECO:0007669"/>
    <property type="project" value="InterPro"/>
</dbReference>
<keyword evidence="1" id="KW-0175">Coiled coil</keyword>
<accession>A0A9P0D6I4</accession>
<dbReference type="GO" id="GO:0008432">
    <property type="term" value="F:JUN kinase binding"/>
    <property type="evidence" value="ECO:0007669"/>
    <property type="project" value="TreeGrafter"/>
</dbReference>
<feature type="coiled-coil region" evidence="1">
    <location>
        <begin position="288"/>
        <end position="315"/>
    </location>
</feature>
<dbReference type="EMBL" id="OV651817">
    <property type="protein sequence ID" value="CAH1110726.1"/>
    <property type="molecule type" value="Genomic_DNA"/>
</dbReference>
<dbReference type="Proteomes" id="UP001153636">
    <property type="component" value="Chromosome 5"/>
</dbReference>
<dbReference type="GO" id="GO:0016192">
    <property type="term" value="P:vesicle-mediated transport"/>
    <property type="evidence" value="ECO:0007669"/>
    <property type="project" value="TreeGrafter"/>
</dbReference>
<dbReference type="GO" id="GO:0030159">
    <property type="term" value="F:signaling receptor complex adaptor activity"/>
    <property type="evidence" value="ECO:0007669"/>
    <property type="project" value="TreeGrafter"/>
</dbReference>
<evidence type="ECO:0000313" key="3">
    <source>
        <dbReference type="EMBL" id="CAH1110726.1"/>
    </source>
</evidence>
<dbReference type="GO" id="GO:0019894">
    <property type="term" value="F:kinesin binding"/>
    <property type="evidence" value="ECO:0007669"/>
    <property type="project" value="TreeGrafter"/>
</dbReference>
<evidence type="ECO:0000313" key="4">
    <source>
        <dbReference type="Proteomes" id="UP001153636"/>
    </source>
</evidence>
<dbReference type="OrthoDB" id="10256043at2759"/>